<dbReference type="InterPro" id="IPR016181">
    <property type="entry name" value="Acyl_CoA_acyltransferase"/>
</dbReference>
<dbReference type="Proteomes" id="UP000034416">
    <property type="component" value="Unassembled WGS sequence"/>
</dbReference>
<dbReference type="InterPro" id="IPR014710">
    <property type="entry name" value="RmlC-like_jellyroll"/>
</dbReference>
<evidence type="ECO:0000313" key="4">
    <source>
        <dbReference type="EMBL" id="OQZ94749.1"/>
    </source>
</evidence>
<dbReference type="InterPro" id="IPR000182">
    <property type="entry name" value="GNAT_dom"/>
</dbReference>
<keyword evidence="3" id="KW-0808">Transferase</keyword>
<evidence type="ECO:0000313" key="8">
    <source>
        <dbReference type="Proteomes" id="UP000321797"/>
    </source>
</evidence>
<evidence type="ECO:0000313" key="5">
    <source>
        <dbReference type="EMBL" id="TXI53887.1"/>
    </source>
</evidence>
<evidence type="ECO:0000313" key="6">
    <source>
        <dbReference type="Proteomes" id="UP000034416"/>
    </source>
</evidence>
<dbReference type="SMART" id="SM00100">
    <property type="entry name" value="cNMP"/>
    <property type="match status" value="1"/>
</dbReference>
<reference evidence="3" key="2">
    <citation type="submission" date="2015-04" db="EMBL/GenBank/DDBJ databases">
        <title>Genome sequence of Mycobacterium arupense strain GUC1.</title>
        <authorList>
            <person name="Greninger A.L."/>
            <person name="Cunningham G."/>
            <person name="Chiu C.Y."/>
            <person name="Miller S."/>
        </authorList>
    </citation>
    <scope>NUCLEOTIDE SEQUENCE</scope>
    <source>
        <strain evidence="3">GUC1</strain>
    </source>
</reference>
<dbReference type="EMBL" id="LASW01000139">
    <property type="protein sequence ID" value="KKB97414.1"/>
    <property type="molecule type" value="Genomic_DNA"/>
</dbReference>
<evidence type="ECO:0000259" key="1">
    <source>
        <dbReference type="PROSITE" id="PS50042"/>
    </source>
</evidence>
<dbReference type="EMBL" id="SSGD01000096">
    <property type="protein sequence ID" value="TXI53887.1"/>
    <property type="molecule type" value="Genomic_DNA"/>
</dbReference>
<gene>
    <name evidence="4" type="ORF">BST15_15650</name>
    <name evidence="5" type="ORF">E6Q54_15845</name>
    <name evidence="3" type="ORF">WR43_19270</name>
</gene>
<dbReference type="CDD" id="cd04301">
    <property type="entry name" value="NAT_SF"/>
    <property type="match status" value="1"/>
</dbReference>
<reference evidence="5 8" key="4">
    <citation type="submission" date="2018-09" db="EMBL/GenBank/DDBJ databases">
        <title>Metagenome Assembled Genomes from an Advanced Water Purification Facility.</title>
        <authorList>
            <person name="Stamps B.W."/>
            <person name="Spear J.R."/>
        </authorList>
    </citation>
    <scope>NUCLEOTIDE SEQUENCE [LARGE SCALE GENOMIC DNA]</scope>
    <source>
        <strain evidence="5">Bin_29_2</strain>
    </source>
</reference>
<evidence type="ECO:0000313" key="3">
    <source>
        <dbReference type="EMBL" id="KKB97414.1"/>
    </source>
</evidence>
<dbReference type="PROSITE" id="PS51186">
    <property type="entry name" value="GNAT"/>
    <property type="match status" value="1"/>
</dbReference>
<dbReference type="PROSITE" id="PS00889">
    <property type="entry name" value="CNMP_BINDING_2"/>
    <property type="match status" value="1"/>
</dbReference>
<dbReference type="Gene3D" id="3.40.630.30">
    <property type="match status" value="1"/>
</dbReference>
<organism evidence="3 6">
    <name type="scientific">Mycolicibacter arupensis</name>
    <dbReference type="NCBI Taxonomy" id="342002"/>
    <lineage>
        <taxon>Bacteria</taxon>
        <taxon>Bacillati</taxon>
        <taxon>Actinomycetota</taxon>
        <taxon>Actinomycetes</taxon>
        <taxon>Mycobacteriales</taxon>
        <taxon>Mycobacteriaceae</taxon>
        <taxon>Mycolicibacter</taxon>
    </lineage>
</organism>
<evidence type="ECO:0000313" key="7">
    <source>
        <dbReference type="Proteomes" id="UP000192327"/>
    </source>
</evidence>
<dbReference type="EMBL" id="MVHH01000038">
    <property type="protein sequence ID" value="OQZ94749.1"/>
    <property type="molecule type" value="Genomic_DNA"/>
</dbReference>
<dbReference type="GO" id="GO:0016747">
    <property type="term" value="F:acyltransferase activity, transferring groups other than amino-acyl groups"/>
    <property type="evidence" value="ECO:0007669"/>
    <property type="project" value="InterPro"/>
</dbReference>
<dbReference type="PATRIC" id="fig|342002.3.peg.84"/>
<proteinExistence type="predicted"/>
<dbReference type="Pfam" id="PF00027">
    <property type="entry name" value="cNMP_binding"/>
    <property type="match status" value="1"/>
</dbReference>
<reference evidence="6" key="1">
    <citation type="submission" date="2015-04" db="EMBL/GenBank/DDBJ databases">
        <title>Genome sequence of Mycobacterium arupense GUC1.</title>
        <authorList>
            <person name="Greninger A.L."/>
            <person name="Cunningham G."/>
            <person name="Chiu C.Y."/>
            <person name="Miller S."/>
        </authorList>
    </citation>
    <scope>NUCLEOTIDE SEQUENCE [LARGE SCALE GENOMIC DNA]</scope>
    <source>
        <strain evidence="6">GUC1</strain>
    </source>
</reference>
<accession>A0A0F5MS45</accession>
<dbReference type="Gene3D" id="2.60.120.10">
    <property type="entry name" value="Jelly Rolls"/>
    <property type="match status" value="1"/>
</dbReference>
<keyword evidence="7" id="KW-1185">Reference proteome</keyword>
<dbReference type="Pfam" id="PF13302">
    <property type="entry name" value="Acetyltransf_3"/>
    <property type="match status" value="1"/>
</dbReference>
<sequence>MVKSRRDPDSTGLNAARPAADLGEMAIFAGCSAEDLAPLAAGLRPLQAAAGAELMHQGEQALTFLLISSGSAVVKHVGDDGAVVVNEVTAGMVVGEIALLRQGLRTATVTTVTALTGWIGDEHTFHDMVQIPEVMGRLVRIARQRLAAYISAVPIRARDGTPLLLRPVLPGDSARTVQGHVEFSGETLYRRFQTTRTPSPALMHYLFEVDYVDHFVWVVTELDGSFVADGRFVRDPENPTYAEIAFIVGDSYQGRGIGTYLVGAVSVIARLEGIEKFTARVLSENAPMRAILDRLGAYWERDDPGVVTTVLDVPAQDQLSFDRATAEQIKEVGRQAIQAVG</sequence>
<reference evidence="4 7" key="3">
    <citation type="submission" date="2016-12" db="EMBL/GenBank/DDBJ databases">
        <title>The new phylogeny of genus Mycobacterium.</title>
        <authorList>
            <person name="Tortoli E."/>
            <person name="Trovato A."/>
            <person name="Cirillo D.M."/>
        </authorList>
    </citation>
    <scope>NUCLEOTIDE SEQUENCE [LARGE SCALE GENOMIC DNA]</scope>
    <source>
        <strain evidence="4 7">DSM 44942</strain>
    </source>
</reference>
<dbReference type="RefSeq" id="WP_046191223.1">
    <property type="nucleotide sequence ID" value="NZ_JACKUJ010000046.1"/>
</dbReference>
<dbReference type="PROSITE" id="PS50042">
    <property type="entry name" value="CNMP_BINDING_3"/>
    <property type="match status" value="1"/>
</dbReference>
<dbReference type="CDD" id="cd00038">
    <property type="entry name" value="CAP_ED"/>
    <property type="match status" value="1"/>
</dbReference>
<dbReference type="SUPFAM" id="SSF55729">
    <property type="entry name" value="Acyl-CoA N-acyltransferases (Nat)"/>
    <property type="match status" value="1"/>
</dbReference>
<dbReference type="SUPFAM" id="SSF51206">
    <property type="entry name" value="cAMP-binding domain-like"/>
    <property type="match status" value="1"/>
</dbReference>
<name>A0A0F5MS45_9MYCO</name>
<evidence type="ECO:0000259" key="2">
    <source>
        <dbReference type="PROSITE" id="PS51186"/>
    </source>
</evidence>
<dbReference type="InterPro" id="IPR018490">
    <property type="entry name" value="cNMP-bd_dom_sf"/>
</dbReference>
<dbReference type="OrthoDB" id="190266at2"/>
<feature type="domain" description="Cyclic nucleotide-binding" evidence="1">
    <location>
        <begin position="27"/>
        <end position="129"/>
    </location>
</feature>
<dbReference type="InterPro" id="IPR000595">
    <property type="entry name" value="cNMP-bd_dom"/>
</dbReference>
<dbReference type="Proteomes" id="UP000321797">
    <property type="component" value="Unassembled WGS sequence"/>
</dbReference>
<comment type="caution">
    <text evidence="3">The sequence shown here is derived from an EMBL/GenBank/DDBJ whole genome shotgun (WGS) entry which is preliminary data.</text>
</comment>
<dbReference type="Proteomes" id="UP000192327">
    <property type="component" value="Unassembled WGS sequence"/>
</dbReference>
<dbReference type="InterPro" id="IPR018488">
    <property type="entry name" value="cNMP-bd_CS"/>
</dbReference>
<dbReference type="STRING" id="342002.BST15_15650"/>
<feature type="domain" description="N-acetyltransferase" evidence="2">
    <location>
        <begin position="163"/>
        <end position="320"/>
    </location>
</feature>
<dbReference type="AlphaFoldDB" id="A0A0F5MS45"/>
<protein>
    <submittedName>
        <fullName evidence="3 4">Acetyltransferase</fullName>
    </submittedName>
</protein>